<dbReference type="EMBL" id="AFNH02001114">
    <property type="protein sequence ID" value="EZG44250.1"/>
    <property type="molecule type" value="Genomic_DNA"/>
</dbReference>
<gene>
    <name evidence="1" type="ORF">GNI_149810</name>
</gene>
<accession>A0A023AZJ4</accession>
<comment type="caution">
    <text evidence="1">The sequence shown here is derived from an EMBL/GenBank/DDBJ whole genome shotgun (WGS) entry which is preliminary data.</text>
</comment>
<evidence type="ECO:0000313" key="2">
    <source>
        <dbReference type="Proteomes" id="UP000019763"/>
    </source>
</evidence>
<dbReference type="Proteomes" id="UP000019763">
    <property type="component" value="Unassembled WGS sequence"/>
</dbReference>
<sequence length="91" mass="10480">MDAKTRLKDDIRNIIARSPDLVDLNCNTIVDLLVSDYGRTWLNENFVYVRKCVKEIITEGMDEATIDQEVEDLIEDTKKILKHQRKKGSAA</sequence>
<dbReference type="AlphaFoldDB" id="A0A023AZJ4"/>
<dbReference type="RefSeq" id="XP_011132743.1">
    <property type="nucleotide sequence ID" value="XM_011134441.1"/>
</dbReference>
<organism evidence="1 2">
    <name type="scientific">Gregarina niphandrodes</name>
    <name type="common">Septate eugregarine</name>
    <dbReference type="NCBI Taxonomy" id="110365"/>
    <lineage>
        <taxon>Eukaryota</taxon>
        <taxon>Sar</taxon>
        <taxon>Alveolata</taxon>
        <taxon>Apicomplexa</taxon>
        <taxon>Conoidasida</taxon>
        <taxon>Gregarinasina</taxon>
        <taxon>Eugregarinorida</taxon>
        <taxon>Gregarinidae</taxon>
        <taxon>Gregarina</taxon>
    </lineage>
</organism>
<keyword evidence="2" id="KW-1185">Reference proteome</keyword>
<evidence type="ECO:0000313" key="1">
    <source>
        <dbReference type="EMBL" id="EZG44250.1"/>
    </source>
</evidence>
<dbReference type="GeneID" id="22915236"/>
<proteinExistence type="predicted"/>
<reference evidence="1" key="1">
    <citation type="submission" date="2013-12" db="EMBL/GenBank/DDBJ databases">
        <authorList>
            <person name="Omoto C.K."/>
            <person name="Sibley D."/>
            <person name="Venepally P."/>
            <person name="Hadjithomas M."/>
            <person name="Karamycheva S."/>
            <person name="Brunk B."/>
            <person name="Roos D."/>
            <person name="Caler E."/>
            <person name="Lorenzi H."/>
        </authorList>
    </citation>
    <scope>NUCLEOTIDE SEQUENCE</scope>
</reference>
<protein>
    <submittedName>
        <fullName evidence="1">Uncharacterized protein</fullName>
    </submittedName>
</protein>
<name>A0A023AZJ4_GRENI</name>
<dbReference type="VEuPathDB" id="CryptoDB:GNI_149810"/>